<protein>
    <submittedName>
        <fullName evidence="1">Uncharacterized protein</fullName>
    </submittedName>
</protein>
<dbReference type="EMBL" id="BDCX01000007">
    <property type="protein sequence ID" value="GAT67436.1"/>
    <property type="molecule type" value="Genomic_DNA"/>
</dbReference>
<comment type="caution">
    <text evidence="1">The sequence shown here is derived from an EMBL/GenBank/DDBJ whole genome shotgun (WGS) entry which is preliminary data.</text>
</comment>
<keyword evidence="2" id="KW-1185">Reference proteome</keyword>
<evidence type="ECO:0000313" key="2">
    <source>
        <dbReference type="Proteomes" id="UP000077701"/>
    </source>
</evidence>
<proteinExistence type="predicted"/>
<organism evidence="1 2">
    <name type="scientific">Planomonospora sphaerica</name>
    <dbReference type="NCBI Taxonomy" id="161355"/>
    <lineage>
        <taxon>Bacteria</taxon>
        <taxon>Bacillati</taxon>
        <taxon>Actinomycetota</taxon>
        <taxon>Actinomycetes</taxon>
        <taxon>Streptosporangiales</taxon>
        <taxon>Streptosporangiaceae</taxon>
        <taxon>Planomonospora</taxon>
    </lineage>
</organism>
<dbReference type="STRING" id="161355.PS9374_03090"/>
<sequence>MLLVLAARGLEVPDDVRARITACTDLARLKSWAARAATARAVHDLFDEAVGEDR</sequence>
<accession>A0A171CYW6</accession>
<dbReference type="RefSeq" id="WP_231647368.1">
    <property type="nucleotide sequence ID" value="NZ_BDCX01000007.1"/>
</dbReference>
<gene>
    <name evidence="1" type="ORF">PS9374_03090</name>
</gene>
<dbReference type="Proteomes" id="UP000077701">
    <property type="component" value="Unassembled WGS sequence"/>
</dbReference>
<dbReference type="AlphaFoldDB" id="A0A171CYW6"/>
<name>A0A171CYW6_9ACTN</name>
<reference evidence="2" key="2">
    <citation type="submission" date="2016-04" db="EMBL/GenBank/DDBJ databases">
        <title>Planomonospora sphaerica JCM9374 whole genome shotgun sequence.</title>
        <authorList>
            <person name="Suzuki T."/>
            <person name="Dohra H."/>
            <person name="Kodani S."/>
        </authorList>
    </citation>
    <scope>NUCLEOTIDE SEQUENCE [LARGE SCALE GENOMIC DNA]</scope>
    <source>
        <strain evidence="2">JCM 9374</strain>
    </source>
</reference>
<reference evidence="1 2" key="1">
    <citation type="journal article" date="2016" name="Genome Announc.">
        <title>Draft Genome Sequence of Planomonospora sphaerica JCM9374, a Rare Actinomycete.</title>
        <authorList>
            <person name="Dohra H."/>
            <person name="Suzuki T."/>
            <person name="Inoue Y."/>
            <person name="Kodani S."/>
        </authorList>
    </citation>
    <scope>NUCLEOTIDE SEQUENCE [LARGE SCALE GENOMIC DNA]</scope>
    <source>
        <strain evidence="1 2">JCM 9374</strain>
    </source>
</reference>
<evidence type="ECO:0000313" key="1">
    <source>
        <dbReference type="EMBL" id="GAT67436.1"/>
    </source>
</evidence>